<sequence length="168" mass="18076">MSHSLPVTLGADVVALKKDERGFRATLVNGLTICSRNVVIATGGFQKSLRTQVSAGFGRSVLQLDPETYRNPSSVPSGRVLVVGDGASGRDIAAELAVTNEVWIATGKPRRLFPERILGKSVWWWLNRVGLMRASPGPRDDWQRFLTAPGSMSMLSSGPQGTAMILLG</sequence>
<reference evidence="1 2" key="1">
    <citation type="submission" date="2020-08" db="EMBL/GenBank/DDBJ databases">
        <title>Genomic Encyclopedia of Type Strains, Phase IV (KMG-IV): sequencing the most valuable type-strain genomes for metagenomic binning, comparative biology and taxonomic classification.</title>
        <authorList>
            <person name="Goeker M."/>
        </authorList>
    </citation>
    <scope>NUCLEOTIDE SEQUENCE [LARGE SCALE GENOMIC DNA]</scope>
    <source>
        <strain evidence="1 2">DSM 7050</strain>
    </source>
</reference>
<evidence type="ECO:0000313" key="1">
    <source>
        <dbReference type="EMBL" id="MBB4653494.1"/>
    </source>
</evidence>
<dbReference type="Pfam" id="PF13738">
    <property type="entry name" value="Pyr_redox_3"/>
    <property type="match status" value="1"/>
</dbReference>
<dbReference type="EMBL" id="JACHOT010000021">
    <property type="protein sequence ID" value="MBB4653494.1"/>
    <property type="molecule type" value="Genomic_DNA"/>
</dbReference>
<organism evidence="1 2">
    <name type="scientific">Aminobacter niigataensis</name>
    <dbReference type="NCBI Taxonomy" id="83265"/>
    <lineage>
        <taxon>Bacteria</taxon>
        <taxon>Pseudomonadati</taxon>
        <taxon>Pseudomonadota</taxon>
        <taxon>Alphaproteobacteria</taxon>
        <taxon>Hyphomicrobiales</taxon>
        <taxon>Phyllobacteriaceae</taxon>
        <taxon>Aminobacter</taxon>
    </lineage>
</organism>
<evidence type="ECO:0000313" key="2">
    <source>
        <dbReference type="Proteomes" id="UP000539538"/>
    </source>
</evidence>
<dbReference type="InterPro" id="IPR036188">
    <property type="entry name" value="FAD/NAD-bd_sf"/>
</dbReference>
<name>A0ABR6L9K1_9HYPH</name>
<gene>
    <name evidence="1" type="ORF">GGQ99_005291</name>
</gene>
<dbReference type="RefSeq" id="WP_281380111.1">
    <property type="nucleotide sequence ID" value="NZ_BAAAVZ010000034.1"/>
</dbReference>
<proteinExistence type="predicted"/>
<comment type="caution">
    <text evidence="1">The sequence shown here is derived from an EMBL/GenBank/DDBJ whole genome shotgun (WGS) entry which is preliminary data.</text>
</comment>
<protein>
    <submittedName>
        <fullName evidence="1">Cation diffusion facilitator CzcD-associated flavoprotein CzcO</fullName>
    </submittedName>
</protein>
<dbReference type="SUPFAM" id="SSF51905">
    <property type="entry name" value="FAD/NAD(P)-binding domain"/>
    <property type="match status" value="1"/>
</dbReference>
<keyword evidence="2" id="KW-1185">Reference proteome</keyword>
<dbReference type="Proteomes" id="UP000539538">
    <property type="component" value="Unassembled WGS sequence"/>
</dbReference>
<accession>A0ABR6L9K1</accession>
<dbReference type="Gene3D" id="3.50.50.60">
    <property type="entry name" value="FAD/NAD(P)-binding domain"/>
    <property type="match status" value="1"/>
</dbReference>